<reference evidence="1 2" key="1">
    <citation type="submission" date="2022-06" db="EMBL/GenBank/DDBJ databases">
        <title>Halogeometricum sp. a new haloarchaeum isolate from saline soil.</title>
        <authorList>
            <person name="Strakova D."/>
            <person name="Galisteo C."/>
            <person name="Sanchez-Porro C."/>
            <person name="Ventosa A."/>
        </authorList>
    </citation>
    <scope>NUCLEOTIDE SEQUENCE [LARGE SCALE GENOMIC DNA]</scope>
    <source>
        <strain evidence="2">S3BR25-2</strain>
    </source>
</reference>
<evidence type="ECO:0000313" key="1">
    <source>
        <dbReference type="EMBL" id="MDS0293723.1"/>
    </source>
</evidence>
<dbReference type="RefSeq" id="WP_310927536.1">
    <property type="nucleotide sequence ID" value="NZ_JAMQOQ010000001.1"/>
</dbReference>
<accession>A0ABU2G0N5</accession>
<organism evidence="1 2">
    <name type="scientific">Halogeometricum luteum</name>
    <dbReference type="NCBI Taxonomy" id="2950537"/>
    <lineage>
        <taxon>Archaea</taxon>
        <taxon>Methanobacteriati</taxon>
        <taxon>Methanobacteriota</taxon>
        <taxon>Stenosarchaea group</taxon>
        <taxon>Halobacteria</taxon>
        <taxon>Halobacteriales</taxon>
        <taxon>Haloferacaceae</taxon>
        <taxon>Halogeometricum</taxon>
    </lineage>
</organism>
<gene>
    <name evidence="1" type="ORF">NDI79_06000</name>
</gene>
<name>A0ABU2G0N5_9EURY</name>
<comment type="caution">
    <text evidence="1">The sequence shown here is derived from an EMBL/GenBank/DDBJ whole genome shotgun (WGS) entry which is preliminary data.</text>
</comment>
<protein>
    <submittedName>
        <fullName evidence="1">Uncharacterized protein</fullName>
    </submittedName>
</protein>
<evidence type="ECO:0000313" key="2">
    <source>
        <dbReference type="Proteomes" id="UP001254813"/>
    </source>
</evidence>
<keyword evidence="2" id="KW-1185">Reference proteome</keyword>
<sequence length="60" mass="6956">MNALAAERPADGTERTHRIEVTDYRTARVVDYAARRFDGDADVRFQRRPGSTYLLADERR</sequence>
<dbReference type="EMBL" id="JAMQOQ010000001">
    <property type="protein sequence ID" value="MDS0293723.1"/>
    <property type="molecule type" value="Genomic_DNA"/>
</dbReference>
<proteinExistence type="predicted"/>
<dbReference type="Proteomes" id="UP001254813">
    <property type="component" value="Unassembled WGS sequence"/>
</dbReference>